<comment type="caution">
    <text evidence="1">The sequence shown here is derived from an EMBL/GenBank/DDBJ whole genome shotgun (WGS) entry which is preliminary data.</text>
</comment>
<evidence type="ECO:0000313" key="1">
    <source>
        <dbReference type="EMBL" id="TGK84667.1"/>
    </source>
</evidence>
<protein>
    <submittedName>
        <fullName evidence="1">Uncharacterized protein</fullName>
    </submittedName>
</protein>
<dbReference type="AlphaFoldDB" id="A0A4R9IDU1"/>
<organism evidence="1 2">
    <name type="scientific">Leptospira noumeaensis</name>
    <dbReference type="NCBI Taxonomy" id="2484964"/>
    <lineage>
        <taxon>Bacteria</taxon>
        <taxon>Pseudomonadati</taxon>
        <taxon>Spirochaetota</taxon>
        <taxon>Spirochaetia</taxon>
        <taxon>Leptospirales</taxon>
        <taxon>Leptospiraceae</taxon>
        <taxon>Leptospira</taxon>
    </lineage>
</organism>
<accession>A0A4R9IDU1</accession>
<dbReference type="EMBL" id="RQFK01000014">
    <property type="protein sequence ID" value="TGK84667.1"/>
    <property type="molecule type" value="Genomic_DNA"/>
</dbReference>
<dbReference type="Proteomes" id="UP000298009">
    <property type="component" value="Unassembled WGS sequence"/>
</dbReference>
<evidence type="ECO:0000313" key="2">
    <source>
        <dbReference type="Proteomes" id="UP000298009"/>
    </source>
</evidence>
<proteinExistence type="predicted"/>
<name>A0A4R9IDU1_9LEPT</name>
<sequence>MHFFRKRKLILTRNTKKNRNQLKLNIQFLLYCSHWETREYPV</sequence>
<gene>
    <name evidence="1" type="ORF">EHQ24_06660</name>
</gene>
<keyword evidence="2" id="KW-1185">Reference proteome</keyword>
<reference evidence="1" key="1">
    <citation type="journal article" date="2019" name="PLoS Negl. Trop. Dis.">
        <title>Revisiting the worldwide diversity of Leptospira species in the environment.</title>
        <authorList>
            <person name="Vincent A.T."/>
            <person name="Schiettekatte O."/>
            <person name="Bourhy P."/>
            <person name="Veyrier F.J."/>
            <person name="Picardeau M."/>
        </authorList>
    </citation>
    <scope>NUCLEOTIDE SEQUENCE [LARGE SCALE GENOMIC DNA]</scope>
    <source>
        <strain evidence="1">201800287</strain>
    </source>
</reference>